<evidence type="ECO:0000313" key="1">
    <source>
        <dbReference type="EMBL" id="MDR6754380.1"/>
    </source>
</evidence>
<dbReference type="EMBL" id="JAVDTP010000028">
    <property type="protein sequence ID" value="MDR6754380.1"/>
    <property type="molecule type" value="Genomic_DNA"/>
</dbReference>
<name>A0ACC6KPG8_9DEIO</name>
<sequence length="76" mass="8243">MVLIILFGLALLGASFLHWQRKPADPAPLYAGVAAVLFSLVRPDHSGYDRSLVILIVAAQVLLHVTLAARAKRSRP</sequence>
<accession>A0ACC6KPG8</accession>
<comment type="caution">
    <text evidence="1">The sequence shown here is derived from an EMBL/GenBank/DDBJ whole genome shotgun (WGS) entry which is preliminary data.</text>
</comment>
<proteinExistence type="predicted"/>
<keyword evidence="2" id="KW-1185">Reference proteome</keyword>
<gene>
    <name evidence="1" type="ORF">J2Y01_004916</name>
</gene>
<reference evidence="1" key="1">
    <citation type="submission" date="2023-07" db="EMBL/GenBank/DDBJ databases">
        <title>Sorghum-associated microbial communities from plants grown in Nebraska, USA.</title>
        <authorList>
            <person name="Schachtman D."/>
        </authorList>
    </citation>
    <scope>NUCLEOTIDE SEQUENCE</scope>
    <source>
        <strain evidence="1">BE73</strain>
    </source>
</reference>
<protein>
    <submittedName>
        <fullName evidence="1">Uncharacterized protein</fullName>
    </submittedName>
</protein>
<dbReference type="Proteomes" id="UP001252370">
    <property type="component" value="Unassembled WGS sequence"/>
</dbReference>
<organism evidence="1 2">
    <name type="scientific">Deinococcus soli</name>
    <name type="common">ex Cha et al. 2016</name>
    <dbReference type="NCBI Taxonomy" id="1309411"/>
    <lineage>
        <taxon>Bacteria</taxon>
        <taxon>Thermotogati</taxon>
        <taxon>Deinococcota</taxon>
        <taxon>Deinococci</taxon>
        <taxon>Deinococcales</taxon>
        <taxon>Deinococcaceae</taxon>
        <taxon>Deinococcus</taxon>
    </lineage>
</organism>
<evidence type="ECO:0000313" key="2">
    <source>
        <dbReference type="Proteomes" id="UP001252370"/>
    </source>
</evidence>